<keyword evidence="3" id="KW-0378">Hydrolase</keyword>
<name>A0A2V0PHE2_9CHLO</name>
<evidence type="ECO:0000256" key="1">
    <source>
        <dbReference type="ARBA" id="ARBA00022598"/>
    </source>
</evidence>
<dbReference type="NCBIfam" id="TIGR02712">
    <property type="entry name" value="urea_carbox"/>
    <property type="match status" value="1"/>
</dbReference>
<evidence type="ECO:0000259" key="8">
    <source>
        <dbReference type="PROSITE" id="PS50968"/>
    </source>
</evidence>
<dbReference type="SUPFAM" id="SSF51230">
    <property type="entry name" value="Single hybrid motif"/>
    <property type="match status" value="1"/>
</dbReference>
<dbReference type="CDD" id="cd06850">
    <property type="entry name" value="biotinyl_domain"/>
    <property type="match status" value="1"/>
</dbReference>
<dbReference type="InterPro" id="IPR016185">
    <property type="entry name" value="PreATP-grasp_dom_sf"/>
</dbReference>
<dbReference type="GO" id="GO:0016787">
    <property type="term" value="F:hydrolase activity"/>
    <property type="evidence" value="ECO:0007669"/>
    <property type="project" value="UniProtKB-KW"/>
</dbReference>
<dbReference type="OrthoDB" id="196847at2759"/>
<dbReference type="SMART" id="SM00797">
    <property type="entry name" value="AHS2"/>
    <property type="match status" value="1"/>
</dbReference>
<dbReference type="InterPro" id="IPR011761">
    <property type="entry name" value="ATP-grasp"/>
</dbReference>
<dbReference type="SUPFAM" id="SSF51246">
    <property type="entry name" value="Rudiment single hybrid motif"/>
    <property type="match status" value="1"/>
</dbReference>
<reference evidence="11 12" key="1">
    <citation type="journal article" date="2018" name="Sci. Rep.">
        <title>Raphidocelis subcapitata (=Pseudokirchneriella subcapitata) provides an insight into genome evolution and environmental adaptations in the Sphaeropleales.</title>
        <authorList>
            <person name="Suzuki S."/>
            <person name="Yamaguchi H."/>
            <person name="Nakajima N."/>
            <person name="Kawachi M."/>
        </authorList>
    </citation>
    <scope>NUCLEOTIDE SEQUENCE [LARGE SCALE GENOMIC DNA]</scope>
    <source>
        <strain evidence="11 12">NIES-35</strain>
    </source>
</reference>
<evidence type="ECO:0000313" key="11">
    <source>
        <dbReference type="EMBL" id="GBF99244.1"/>
    </source>
</evidence>
<sequence length="1278" mass="137072">MTLKTATLVAPPSASVLGHADSIQHPAPRVLIANRGEIARRIIRTCKQHGIDTIAVYTQPDALAPHVREATTAVCLGRNPRAYTDGAKLLQAIREYHATAVHPGYGFLSENEEFCAAVEASGVVWLGPTAKHVARGIAEAAGVPVLPGSGLVADEEAAVAAADEIGYPVLLKATGGGGGRGIYICADATEVRSQFGVSQKQGEAFFGNAGVFVEKYIRRCHHIEVQIFGDGAGNVVHLGERECSIQRRHQKVLEETPSPLLDDDTREELTAAAVRLGSAARYRSAGTVEFIFDEDARRFYFLEVNTRLQVEHGITELVHGGVDLVEWMLRLQLPGLEPLDVTEITTERSGHAIEVRINGENPAQGFQPCPGILGEVSFPEEMDGVRVDTWVETGTEVSPHYDSMLAKLMVYAPTREAAVAKMQAAVAATRLAGVPNNLEFLGELVKDKRFIKGDTTTSFLEGFTFAPHVMEVVLPGLQTSVQDYPGRTGLWRVGVPPSGPMDSLSHRLANALVGNDEDAATLEFGLTGPTLRFHCDALVALAGARFDADLDGTPVEGWWRSFPVRAGQELRIGAVSADGGVRGYLAVAGGVDVPRYLGSRATFPSGQFGGYQGRYLRPGDSLPIGRLAAKAHAISLPEGWRTKYAGAIHAPSKPGSGVTTVAVLPGPHANPDYFTDAAVDVLYSTPYEVHYNSNRLGVRLNGPRPTWTRTDGGEGGSHPSNVHDHTYAIGTVNFTGDMPVILTVDGPSLGGFVCPATIPSSELWKVGQLRPHDSIAFKAITIGDAYAAALRTDALVAAVKAVARGKVAAAEAAASLDALVIDVPEMPPTRAVLVEKAASADHPGYLIRLAGDRYIQIEYGPMELDLTLRARIHALEKQLASMAPAGLVETNAGVRSCMIEYEQRVMTLPELLEAVQNADEAIGDVKGMVLPSRVVHLPMAFDERWTHEALEKYARSARAEAPYLPSNIDYIAANNGLEGREDVRRIVFEASYLVLGLGDVYLGAPCAARTGLVTTKMNPARTFTHEGTVGIGGSYMCIYPMDSPGGYQLVGRTLPIWNAFGRTKAFTPEKPWLLEFFDQASPHRAALSSRAMAAAQVRFFQVSESELESLRERFAAGQYDITIDHKTFSLKDYDTMVADPDMVEAVAAWKAQQRVAMEVQLRLEEESLARLEEAKAAAPANPSAHDGNMFGDGADESAWNEPGMTKVAAGFTANVWDIKVKAGDKVAKGDTLVVLEAMKMESPVLAPVGGRVKAIVAEQGSMAAAGQTLLVIEDVAKA</sequence>
<dbReference type="Pfam" id="PF02785">
    <property type="entry name" value="Biotin_carb_C"/>
    <property type="match status" value="1"/>
</dbReference>
<dbReference type="Pfam" id="PF00364">
    <property type="entry name" value="Biotin_lipoyl"/>
    <property type="match status" value="1"/>
</dbReference>
<dbReference type="InterPro" id="IPR050856">
    <property type="entry name" value="Biotin_carboxylase_complex"/>
</dbReference>
<evidence type="ECO:0000256" key="4">
    <source>
        <dbReference type="ARBA" id="ARBA00022840"/>
    </source>
</evidence>
<dbReference type="SUPFAM" id="SSF50891">
    <property type="entry name" value="Cyclophilin-like"/>
    <property type="match status" value="2"/>
</dbReference>
<dbReference type="PANTHER" id="PTHR18866">
    <property type="entry name" value="CARBOXYLASE:PYRUVATE/ACETYL-COA/PROPIONYL-COA CARBOXYLASE"/>
    <property type="match status" value="1"/>
</dbReference>
<dbReference type="GO" id="GO:0046872">
    <property type="term" value="F:metal ion binding"/>
    <property type="evidence" value="ECO:0007669"/>
    <property type="project" value="InterPro"/>
</dbReference>
<keyword evidence="2 6" id="KW-0547">Nucleotide-binding</keyword>
<dbReference type="InterPro" id="IPR001882">
    <property type="entry name" value="Biotin_BS"/>
</dbReference>
<dbReference type="SMART" id="SM00878">
    <property type="entry name" value="Biotin_carb_C"/>
    <property type="match status" value="1"/>
</dbReference>
<dbReference type="PROSITE" id="PS50979">
    <property type="entry name" value="BC"/>
    <property type="match status" value="1"/>
</dbReference>
<dbReference type="GO" id="GO:0005524">
    <property type="term" value="F:ATP binding"/>
    <property type="evidence" value="ECO:0007669"/>
    <property type="project" value="UniProtKB-UniRule"/>
</dbReference>
<evidence type="ECO:0000259" key="9">
    <source>
        <dbReference type="PROSITE" id="PS50975"/>
    </source>
</evidence>
<dbReference type="InterPro" id="IPR003833">
    <property type="entry name" value="CT_C_D"/>
</dbReference>
<dbReference type="InterPro" id="IPR000089">
    <property type="entry name" value="Biotin_lipoyl"/>
</dbReference>
<dbReference type="Gene3D" id="3.30.1360.40">
    <property type="match status" value="1"/>
</dbReference>
<evidence type="ECO:0000256" key="7">
    <source>
        <dbReference type="SAM" id="MobiDB-lite"/>
    </source>
</evidence>
<feature type="domain" description="ATP-grasp" evidence="9">
    <location>
        <begin position="135"/>
        <end position="333"/>
    </location>
</feature>
<dbReference type="SUPFAM" id="SSF52440">
    <property type="entry name" value="PreATP-grasp domain"/>
    <property type="match status" value="1"/>
</dbReference>
<dbReference type="Gene3D" id="2.40.100.10">
    <property type="entry name" value="Cyclophilin-like"/>
    <property type="match status" value="2"/>
</dbReference>
<gene>
    <name evidence="11" type="ORF">Rsub_11769</name>
</gene>
<feature type="region of interest" description="Disordered" evidence="7">
    <location>
        <begin position="702"/>
        <end position="721"/>
    </location>
</feature>
<dbReference type="Pfam" id="PF02626">
    <property type="entry name" value="CT_A_B"/>
    <property type="match status" value="1"/>
</dbReference>
<dbReference type="GO" id="GO:0016874">
    <property type="term" value="F:ligase activity"/>
    <property type="evidence" value="ECO:0007669"/>
    <property type="project" value="UniProtKB-KW"/>
</dbReference>
<proteinExistence type="predicted"/>
<dbReference type="InterPro" id="IPR011764">
    <property type="entry name" value="Biotin_carboxylation_dom"/>
</dbReference>
<dbReference type="EMBL" id="BDRX01000151">
    <property type="protein sequence ID" value="GBF99244.1"/>
    <property type="molecule type" value="Genomic_DNA"/>
</dbReference>
<keyword evidence="1" id="KW-0436">Ligase</keyword>
<dbReference type="PROSITE" id="PS50968">
    <property type="entry name" value="BIOTINYL_LIPOYL"/>
    <property type="match status" value="1"/>
</dbReference>
<dbReference type="PROSITE" id="PS00867">
    <property type="entry name" value="CPSASE_2"/>
    <property type="match status" value="1"/>
</dbReference>
<dbReference type="PROSITE" id="PS00866">
    <property type="entry name" value="CPSASE_1"/>
    <property type="match status" value="1"/>
</dbReference>
<keyword evidence="5" id="KW-0092">Biotin</keyword>
<dbReference type="InterPro" id="IPR029000">
    <property type="entry name" value="Cyclophilin-like_dom_sf"/>
</dbReference>
<evidence type="ECO:0000313" key="12">
    <source>
        <dbReference type="Proteomes" id="UP000247498"/>
    </source>
</evidence>
<dbReference type="InterPro" id="IPR011053">
    <property type="entry name" value="Single_hybrid_motif"/>
</dbReference>
<feature type="domain" description="Lipoyl-binding" evidence="8">
    <location>
        <begin position="1199"/>
        <end position="1273"/>
    </location>
</feature>
<feature type="domain" description="Biotin carboxylation" evidence="10">
    <location>
        <begin position="26"/>
        <end position="465"/>
    </location>
</feature>
<dbReference type="InterPro" id="IPR011054">
    <property type="entry name" value="Rudment_hybrid_motif"/>
</dbReference>
<dbReference type="Gene3D" id="3.30.470.20">
    <property type="entry name" value="ATP-grasp fold, B domain"/>
    <property type="match status" value="1"/>
</dbReference>
<dbReference type="InterPro" id="IPR003778">
    <property type="entry name" value="CT_A_B"/>
</dbReference>
<dbReference type="AlphaFoldDB" id="A0A2V0PHE2"/>
<dbReference type="SUPFAM" id="SSF160467">
    <property type="entry name" value="PH0987 N-terminal domain-like"/>
    <property type="match status" value="1"/>
</dbReference>
<dbReference type="Pfam" id="PF02786">
    <property type="entry name" value="CPSase_L_D2"/>
    <property type="match status" value="1"/>
</dbReference>
<dbReference type="InterPro" id="IPR005479">
    <property type="entry name" value="CPAse_ATP-bd"/>
</dbReference>
<evidence type="ECO:0000259" key="10">
    <source>
        <dbReference type="PROSITE" id="PS50979"/>
    </source>
</evidence>
<dbReference type="SMART" id="SM00796">
    <property type="entry name" value="AHS1"/>
    <property type="match status" value="1"/>
</dbReference>
<dbReference type="InterPro" id="IPR005482">
    <property type="entry name" value="Biotin_COase_C"/>
</dbReference>
<dbReference type="InterPro" id="IPR014084">
    <property type="entry name" value="Urea_COase"/>
</dbReference>
<dbReference type="STRING" id="307507.A0A2V0PHE2"/>
<keyword evidence="12" id="KW-1185">Reference proteome</keyword>
<dbReference type="Pfam" id="PF02682">
    <property type="entry name" value="CT_C_D"/>
    <property type="match status" value="1"/>
</dbReference>
<dbReference type="Proteomes" id="UP000247498">
    <property type="component" value="Unassembled WGS sequence"/>
</dbReference>
<dbReference type="NCBIfam" id="TIGR00724">
    <property type="entry name" value="urea_amlyse_rel"/>
    <property type="match status" value="1"/>
</dbReference>
<dbReference type="Gene3D" id="2.40.50.100">
    <property type="match status" value="1"/>
</dbReference>
<comment type="caution">
    <text evidence="11">The sequence shown here is derived from an EMBL/GenBank/DDBJ whole genome shotgun (WGS) entry which is preliminary data.</text>
</comment>
<evidence type="ECO:0000256" key="2">
    <source>
        <dbReference type="ARBA" id="ARBA00022741"/>
    </source>
</evidence>
<keyword evidence="4 6" id="KW-0067">ATP-binding</keyword>
<evidence type="ECO:0000256" key="6">
    <source>
        <dbReference type="PROSITE-ProRule" id="PRU00409"/>
    </source>
</evidence>
<evidence type="ECO:0000256" key="5">
    <source>
        <dbReference type="ARBA" id="ARBA00023267"/>
    </source>
</evidence>
<protein>
    <submittedName>
        <fullName evidence="11">Urea carboxylase</fullName>
    </submittedName>
</protein>
<dbReference type="PROSITE" id="PS50975">
    <property type="entry name" value="ATP_GRASP"/>
    <property type="match status" value="1"/>
</dbReference>
<organism evidence="11 12">
    <name type="scientific">Raphidocelis subcapitata</name>
    <dbReference type="NCBI Taxonomy" id="307507"/>
    <lineage>
        <taxon>Eukaryota</taxon>
        <taxon>Viridiplantae</taxon>
        <taxon>Chlorophyta</taxon>
        <taxon>core chlorophytes</taxon>
        <taxon>Chlorophyceae</taxon>
        <taxon>CS clade</taxon>
        <taxon>Sphaeropleales</taxon>
        <taxon>Selenastraceae</taxon>
        <taxon>Raphidocelis</taxon>
    </lineage>
</organism>
<dbReference type="PROSITE" id="PS00188">
    <property type="entry name" value="BIOTIN"/>
    <property type="match status" value="1"/>
</dbReference>
<evidence type="ECO:0000256" key="3">
    <source>
        <dbReference type="ARBA" id="ARBA00022801"/>
    </source>
</evidence>
<accession>A0A2V0PHE2</accession>
<dbReference type="SUPFAM" id="SSF56059">
    <property type="entry name" value="Glutathione synthetase ATP-binding domain-like"/>
    <property type="match status" value="1"/>
</dbReference>
<dbReference type="PANTHER" id="PTHR18866:SF128">
    <property type="entry name" value="UREA AMIDOLYASE"/>
    <property type="match status" value="1"/>
</dbReference>
<dbReference type="InParanoid" id="A0A2V0PHE2"/>